<dbReference type="InterPro" id="IPR018691">
    <property type="entry name" value="DUF2188"/>
</dbReference>
<keyword evidence="3" id="KW-1185">Reference proteome</keyword>
<evidence type="ECO:0000313" key="2">
    <source>
        <dbReference type="EMBL" id="MFC6714404.1"/>
    </source>
</evidence>
<feature type="compositionally biased region" description="Polar residues" evidence="1">
    <location>
        <begin position="16"/>
        <end position="25"/>
    </location>
</feature>
<protein>
    <submittedName>
        <fullName evidence="2">DUF2188 domain-containing protein</fullName>
    </submittedName>
</protein>
<reference evidence="3" key="1">
    <citation type="journal article" date="2019" name="Int. J. Syst. Evol. Microbiol.">
        <title>The Global Catalogue of Microorganisms (GCM) 10K type strain sequencing project: providing services to taxonomists for standard genome sequencing and annotation.</title>
        <authorList>
            <consortium name="The Broad Institute Genomics Platform"/>
            <consortium name="The Broad Institute Genome Sequencing Center for Infectious Disease"/>
            <person name="Wu L."/>
            <person name="Ma J."/>
        </authorList>
    </citation>
    <scope>NUCLEOTIDE SEQUENCE [LARGE SCALE GENOMIC DNA]</scope>
    <source>
        <strain evidence="3">NBRC 106593</strain>
    </source>
</reference>
<feature type="compositionally biased region" description="Basic and acidic residues" evidence="1">
    <location>
        <begin position="40"/>
        <end position="55"/>
    </location>
</feature>
<gene>
    <name evidence="2" type="ORF">ACFQBT_11475</name>
</gene>
<accession>A0ABW2ATT2</accession>
<sequence length="74" mass="8106">MANSIETYHEGGQWKNRPQGNSRASNTHETKAAAQSVGREMAKDRGAEHIIKKMDGTIGERNSYGNDPHPSQAV</sequence>
<name>A0ABW2ATT2_9MICO</name>
<dbReference type="Proteomes" id="UP001596356">
    <property type="component" value="Unassembled WGS sequence"/>
</dbReference>
<evidence type="ECO:0000313" key="3">
    <source>
        <dbReference type="Proteomes" id="UP001596356"/>
    </source>
</evidence>
<comment type="caution">
    <text evidence="2">The sequence shown here is derived from an EMBL/GenBank/DDBJ whole genome shotgun (WGS) entry which is preliminary data.</text>
</comment>
<evidence type="ECO:0000256" key="1">
    <source>
        <dbReference type="SAM" id="MobiDB-lite"/>
    </source>
</evidence>
<dbReference type="Pfam" id="PF09954">
    <property type="entry name" value="DUF2188"/>
    <property type="match status" value="1"/>
</dbReference>
<organism evidence="2 3">
    <name type="scientific">Branchiibius cervicis</name>
    <dbReference type="NCBI Taxonomy" id="908252"/>
    <lineage>
        <taxon>Bacteria</taxon>
        <taxon>Bacillati</taxon>
        <taxon>Actinomycetota</taxon>
        <taxon>Actinomycetes</taxon>
        <taxon>Micrococcales</taxon>
        <taxon>Dermacoccaceae</taxon>
        <taxon>Branchiibius</taxon>
    </lineage>
</organism>
<feature type="region of interest" description="Disordered" evidence="1">
    <location>
        <begin position="1"/>
        <end position="74"/>
    </location>
</feature>
<proteinExistence type="predicted"/>
<dbReference type="RefSeq" id="WP_291522154.1">
    <property type="nucleotide sequence ID" value="NZ_JBHSWJ010000002.1"/>
</dbReference>
<dbReference type="EMBL" id="JBHSWJ010000002">
    <property type="protein sequence ID" value="MFC6714404.1"/>
    <property type="molecule type" value="Genomic_DNA"/>
</dbReference>